<dbReference type="EMBL" id="JACOPO010000001">
    <property type="protein sequence ID" value="MBC5721327.1"/>
    <property type="molecule type" value="Genomic_DNA"/>
</dbReference>
<gene>
    <name evidence="2" type="ORF">H8S11_00605</name>
</gene>
<evidence type="ECO:0000313" key="2">
    <source>
        <dbReference type="EMBL" id="MBC5721327.1"/>
    </source>
</evidence>
<feature type="transmembrane region" description="Helical" evidence="1">
    <location>
        <begin position="122"/>
        <end position="147"/>
    </location>
</feature>
<keyword evidence="1" id="KW-0472">Membrane</keyword>
<feature type="transmembrane region" description="Helical" evidence="1">
    <location>
        <begin position="159"/>
        <end position="181"/>
    </location>
</feature>
<accession>A0A8J6M766</accession>
<dbReference type="RefSeq" id="WP_186851837.1">
    <property type="nucleotide sequence ID" value="NZ_JACOPO010000001.1"/>
</dbReference>
<keyword evidence="3" id="KW-1185">Reference proteome</keyword>
<dbReference type="AlphaFoldDB" id="A0A8J6M766"/>
<comment type="caution">
    <text evidence="2">The sequence shown here is derived from an EMBL/GenBank/DDBJ whole genome shotgun (WGS) entry which is preliminary data.</text>
</comment>
<evidence type="ECO:0000256" key="1">
    <source>
        <dbReference type="SAM" id="Phobius"/>
    </source>
</evidence>
<organism evidence="2 3">
    <name type="scientific">Flintibacter hominis</name>
    <dbReference type="NCBI Taxonomy" id="2763048"/>
    <lineage>
        <taxon>Bacteria</taxon>
        <taxon>Bacillati</taxon>
        <taxon>Bacillota</taxon>
        <taxon>Clostridia</taxon>
        <taxon>Eubacteriales</taxon>
        <taxon>Flintibacter</taxon>
    </lineage>
</organism>
<keyword evidence="1" id="KW-0812">Transmembrane</keyword>
<feature type="transmembrane region" description="Helical" evidence="1">
    <location>
        <begin position="220"/>
        <end position="237"/>
    </location>
</feature>
<keyword evidence="1" id="KW-1133">Transmembrane helix</keyword>
<name>A0A8J6M766_9FIRM</name>
<sequence length="289" mass="31183">MRKEIILPGLALGGGLAGFGLRRWQWLSAYDAQTQLYLHGAPATFALLALTALLVLAFLVLCRGKRRPEGFLDAFFCPSPGFMGLMAASGFCFLGAGLLGLLEWMDQFQLFRISRDAYLSAYPAALLPVLLLTVLLTFGSGAALLLVGRAAYRGQLDRLTALLSVLPGYTGLCWLFATHLLHGTDPVAMRYGFSLAATILMMLCHYFAAGFFFGRSHPQLLTFCALLGISLGVISLADGPSWFQLALTTAFLLSLLGYGYALLSNHPFPAGGRMPSGAEREESSIPDEE</sequence>
<reference evidence="2" key="1">
    <citation type="submission" date="2020-08" db="EMBL/GenBank/DDBJ databases">
        <title>Genome public.</title>
        <authorList>
            <person name="Liu C."/>
            <person name="Sun Q."/>
        </authorList>
    </citation>
    <scope>NUCLEOTIDE SEQUENCE</scope>
    <source>
        <strain evidence="2">NSJ-23</strain>
    </source>
</reference>
<feature type="transmembrane region" description="Helical" evidence="1">
    <location>
        <begin position="243"/>
        <end position="263"/>
    </location>
</feature>
<feature type="transmembrane region" description="Helical" evidence="1">
    <location>
        <begin position="193"/>
        <end position="213"/>
    </location>
</feature>
<evidence type="ECO:0000313" key="3">
    <source>
        <dbReference type="Proteomes" id="UP000628736"/>
    </source>
</evidence>
<proteinExistence type="predicted"/>
<dbReference type="Proteomes" id="UP000628736">
    <property type="component" value="Unassembled WGS sequence"/>
</dbReference>
<protein>
    <submittedName>
        <fullName evidence="2">Uncharacterized protein</fullName>
    </submittedName>
</protein>
<feature type="transmembrane region" description="Helical" evidence="1">
    <location>
        <begin position="82"/>
        <end position="102"/>
    </location>
</feature>
<feature type="transmembrane region" description="Helical" evidence="1">
    <location>
        <begin position="41"/>
        <end position="61"/>
    </location>
</feature>